<accession>A0A0P5WGM9</accession>
<dbReference type="AlphaFoldDB" id="A0A0P5WGM9"/>
<dbReference type="GO" id="GO:0032299">
    <property type="term" value="C:ribonuclease H2 complex"/>
    <property type="evidence" value="ECO:0007669"/>
    <property type="project" value="InterPro"/>
</dbReference>
<sequence length="156" mass="17856">MASNIKLNLSDQSCNASSVIHYMPCKINHDGAANITGFFSPYVENKDTDIINKADSGIWYSCCASLVMLPLFLVLEASFRGYPLQGKKIKIPNDFKGIVVNETKKPLTYMEPRNLDLKKNFCEITYWNWDCFPNKNDLIHQSVDWLILSKMIHETD</sequence>
<evidence type="ECO:0000313" key="1">
    <source>
        <dbReference type="EMBL" id="JAN27261.1"/>
    </source>
</evidence>
<dbReference type="PANTHER" id="PTHR47204:SF1">
    <property type="entry name" value="RIBONUCLEASE H2 SUBUNIT C"/>
    <property type="match status" value="1"/>
</dbReference>
<dbReference type="Pfam" id="PF08615">
    <property type="entry name" value="RNase_H2_suC"/>
    <property type="match status" value="1"/>
</dbReference>
<dbReference type="InterPro" id="IPR013924">
    <property type="entry name" value="RNase_H2_suC"/>
</dbReference>
<name>A0A0P5WGM9_9CRUS</name>
<dbReference type="Gene3D" id="2.40.128.680">
    <property type="match status" value="1"/>
</dbReference>
<dbReference type="GO" id="GO:0006401">
    <property type="term" value="P:RNA catabolic process"/>
    <property type="evidence" value="ECO:0007669"/>
    <property type="project" value="InterPro"/>
</dbReference>
<reference evidence="1" key="1">
    <citation type="submission" date="2015-10" db="EMBL/GenBank/DDBJ databases">
        <title>EvidentialGene: Evidence-directed Construction of Complete mRNA Transcriptomes without Genomes.</title>
        <authorList>
            <person name="Gilbert D.G."/>
        </authorList>
    </citation>
    <scope>NUCLEOTIDE SEQUENCE</scope>
</reference>
<proteinExistence type="predicted"/>
<dbReference type="PANTHER" id="PTHR47204">
    <property type="entry name" value="OS02G0168900 PROTEIN"/>
    <property type="match status" value="1"/>
</dbReference>
<dbReference type="CDD" id="cd09271">
    <property type="entry name" value="RNase_H2-C"/>
    <property type="match status" value="1"/>
</dbReference>
<organism evidence="1">
    <name type="scientific">Daphnia magna</name>
    <dbReference type="NCBI Taxonomy" id="35525"/>
    <lineage>
        <taxon>Eukaryota</taxon>
        <taxon>Metazoa</taxon>
        <taxon>Ecdysozoa</taxon>
        <taxon>Arthropoda</taxon>
        <taxon>Crustacea</taxon>
        <taxon>Branchiopoda</taxon>
        <taxon>Diplostraca</taxon>
        <taxon>Cladocera</taxon>
        <taxon>Anomopoda</taxon>
        <taxon>Daphniidae</taxon>
        <taxon>Daphnia</taxon>
    </lineage>
</organism>
<protein>
    <submittedName>
        <fullName evidence="1">Ribonuclease H2 subunit C</fullName>
    </submittedName>
</protein>
<dbReference type="EMBL" id="GDIQ01067476">
    <property type="protein sequence ID" value="JAN27261.1"/>
    <property type="molecule type" value="Transcribed_RNA"/>
</dbReference>